<evidence type="ECO:0000313" key="6">
    <source>
        <dbReference type="Proteomes" id="UP000181941"/>
    </source>
</evidence>
<keyword evidence="1" id="KW-0805">Transcription regulation</keyword>
<organism evidence="5 6">
    <name type="scientific">Candidatus Magasanikbacteria bacterium CG1_02_32_51</name>
    <dbReference type="NCBI Taxonomy" id="1805238"/>
    <lineage>
        <taxon>Bacteria</taxon>
        <taxon>Candidatus Magasanikiibacteriota</taxon>
    </lineage>
</organism>
<dbReference type="Gene3D" id="1.10.287.180">
    <property type="entry name" value="Transcription elongation factor, GreA/GreB, N-terminal domain"/>
    <property type="match status" value="1"/>
</dbReference>
<name>A0A1J4U1V4_9BACT</name>
<dbReference type="InterPro" id="IPR036805">
    <property type="entry name" value="Tscrpt_elong_fac_GreA/B_N_sf"/>
</dbReference>
<dbReference type="Pfam" id="PF01272">
    <property type="entry name" value="GreA_GreB"/>
    <property type="match status" value="1"/>
</dbReference>
<comment type="caution">
    <text evidence="5">The sequence shown here is derived from an EMBL/GenBank/DDBJ whole genome shotgun (WGS) entry which is preliminary data.</text>
</comment>
<gene>
    <name evidence="5" type="ORF">AUJ23_03470</name>
</gene>
<dbReference type="PANTHER" id="PTHR30437:SF4">
    <property type="entry name" value="TRANSCRIPTION ELONGATION FACTOR GREA"/>
    <property type="match status" value="1"/>
</dbReference>
<dbReference type="GO" id="GO:0006354">
    <property type="term" value="P:DNA-templated transcription elongation"/>
    <property type="evidence" value="ECO:0007669"/>
    <property type="project" value="TreeGrafter"/>
</dbReference>
<dbReference type="PANTHER" id="PTHR30437">
    <property type="entry name" value="TRANSCRIPTION ELONGATION FACTOR GREA"/>
    <property type="match status" value="1"/>
</dbReference>
<keyword evidence="2" id="KW-0804">Transcription</keyword>
<evidence type="ECO:0008006" key="7">
    <source>
        <dbReference type="Google" id="ProtNLM"/>
    </source>
</evidence>
<feature type="domain" description="Transcription elongation factor GreA/GreB N-terminal" evidence="4">
    <location>
        <begin position="22"/>
        <end position="88"/>
    </location>
</feature>
<evidence type="ECO:0000259" key="4">
    <source>
        <dbReference type="Pfam" id="PF03449"/>
    </source>
</evidence>
<evidence type="ECO:0000256" key="2">
    <source>
        <dbReference type="ARBA" id="ARBA00023163"/>
    </source>
</evidence>
<dbReference type="PIRSF" id="PIRSF006092">
    <property type="entry name" value="GreA_GreB"/>
    <property type="match status" value="1"/>
</dbReference>
<sequence>MPYMQTPYRKAGKYTLQPNDPYLSQDKYLDLERELDKLLKKRPFATSEVSRLAELGDFSENVEYQLAKGKLRGINGAISKIQVQLNSAILIDQKGESTNIDLGSVVIVKVNGKEKQYKILGSSESKPEKGIISHNSPIAQLLLGKKVGDKVSLKLKDKSVEYEIMKVN</sequence>
<accession>A0A1J4U1V4</accession>
<protein>
    <recommendedName>
        <fullName evidence="7">Transcription elongation factor GreA</fullName>
    </recommendedName>
</protein>
<evidence type="ECO:0000259" key="3">
    <source>
        <dbReference type="Pfam" id="PF01272"/>
    </source>
</evidence>
<dbReference type="InterPro" id="IPR022691">
    <property type="entry name" value="Tscrpt_elong_fac_GreA/B_N"/>
</dbReference>
<dbReference type="STRING" id="1805238.AUJ23_03470"/>
<evidence type="ECO:0000313" key="5">
    <source>
        <dbReference type="EMBL" id="OIO18508.1"/>
    </source>
</evidence>
<dbReference type="AlphaFoldDB" id="A0A1J4U1V4"/>
<dbReference type="GO" id="GO:0032784">
    <property type="term" value="P:regulation of DNA-templated transcription elongation"/>
    <property type="evidence" value="ECO:0007669"/>
    <property type="project" value="InterPro"/>
</dbReference>
<dbReference type="Pfam" id="PF03449">
    <property type="entry name" value="GreA_GreB_N"/>
    <property type="match status" value="1"/>
</dbReference>
<dbReference type="Gene3D" id="3.10.50.30">
    <property type="entry name" value="Transcription elongation factor, GreA/GreB, C-terminal domain"/>
    <property type="match status" value="1"/>
</dbReference>
<dbReference type="SUPFAM" id="SSF46557">
    <property type="entry name" value="GreA transcript cleavage protein, N-terminal domain"/>
    <property type="match status" value="1"/>
</dbReference>
<proteinExistence type="predicted"/>
<dbReference type="Proteomes" id="UP000181941">
    <property type="component" value="Unassembled WGS sequence"/>
</dbReference>
<dbReference type="SUPFAM" id="SSF54534">
    <property type="entry name" value="FKBP-like"/>
    <property type="match status" value="1"/>
</dbReference>
<dbReference type="GO" id="GO:0070063">
    <property type="term" value="F:RNA polymerase binding"/>
    <property type="evidence" value="ECO:0007669"/>
    <property type="project" value="InterPro"/>
</dbReference>
<dbReference type="InterPro" id="IPR001437">
    <property type="entry name" value="Tscrpt_elong_fac_GreA/B_C"/>
</dbReference>
<dbReference type="InterPro" id="IPR023459">
    <property type="entry name" value="Tscrpt_elong_fac_GreA/B_fam"/>
</dbReference>
<feature type="domain" description="Transcription elongation factor GreA/GreB C-terminal" evidence="3">
    <location>
        <begin position="98"/>
        <end position="168"/>
    </location>
</feature>
<dbReference type="EMBL" id="MNVC01000042">
    <property type="protein sequence ID" value="OIO18508.1"/>
    <property type="molecule type" value="Genomic_DNA"/>
</dbReference>
<dbReference type="InterPro" id="IPR036953">
    <property type="entry name" value="GreA/GreB_C_sf"/>
</dbReference>
<dbReference type="GO" id="GO:0003677">
    <property type="term" value="F:DNA binding"/>
    <property type="evidence" value="ECO:0007669"/>
    <property type="project" value="InterPro"/>
</dbReference>
<reference evidence="5 6" key="1">
    <citation type="journal article" date="2016" name="Environ. Microbiol.">
        <title>Genomic resolution of a cold subsurface aquifer community provides metabolic insights for novel microbes adapted to high CO concentrations.</title>
        <authorList>
            <person name="Probst A.J."/>
            <person name="Castelle C.J."/>
            <person name="Singh A."/>
            <person name="Brown C.T."/>
            <person name="Anantharaman K."/>
            <person name="Sharon I."/>
            <person name="Hug L.A."/>
            <person name="Burstein D."/>
            <person name="Emerson J.B."/>
            <person name="Thomas B.C."/>
            <person name="Banfield J.F."/>
        </authorList>
    </citation>
    <scope>NUCLEOTIDE SEQUENCE [LARGE SCALE GENOMIC DNA]</scope>
    <source>
        <strain evidence="5">CG1_02_32_51</strain>
    </source>
</reference>
<evidence type="ECO:0000256" key="1">
    <source>
        <dbReference type="ARBA" id="ARBA00023015"/>
    </source>
</evidence>